<protein>
    <submittedName>
        <fullName evidence="1">Uncharacterized protein</fullName>
    </submittedName>
</protein>
<proteinExistence type="predicted"/>
<dbReference type="EMBL" id="CP016808">
    <property type="protein sequence ID" value="ANY67852.1"/>
    <property type="molecule type" value="Genomic_DNA"/>
</dbReference>
<sequence length="133" mass="15920">MDREDILLERFGLEPDLKYLQEIRSLLIEETNDSNTEEHEYLKTLCILLFTFGYPEDTILIWNAKRKDFDAGCYIDGELLMGAGLKETIHFLKELNTTLAKEIMEYIEQYETNDDYMTREKVIDFYSKYYRLT</sequence>
<organism evidence="1">
    <name type="scientific">Paenibacillus sp. BIHB 4019</name>
    <dbReference type="NCBI Taxonomy" id="1870819"/>
    <lineage>
        <taxon>Bacteria</taxon>
        <taxon>Bacillati</taxon>
        <taxon>Bacillota</taxon>
        <taxon>Bacilli</taxon>
        <taxon>Bacillales</taxon>
        <taxon>Paenibacillaceae</taxon>
        <taxon>Paenibacillus</taxon>
    </lineage>
</organism>
<reference evidence="1" key="1">
    <citation type="submission" date="2016-08" db="EMBL/GenBank/DDBJ databases">
        <title>Complete Genome Seqeunce of Paenibacillus sp. BIHB 4019 from tea rhizoplane.</title>
        <authorList>
            <person name="Thakur R."/>
            <person name="Swarnkar M.K."/>
            <person name="Gulati A."/>
        </authorList>
    </citation>
    <scope>NUCLEOTIDE SEQUENCE [LARGE SCALE GENOMIC DNA]</scope>
    <source>
        <strain evidence="1">BIHB4019</strain>
    </source>
</reference>
<dbReference type="AlphaFoldDB" id="A0A1B2DJF3"/>
<gene>
    <name evidence="1" type="ORF">BBD42_16255</name>
</gene>
<evidence type="ECO:0000313" key="1">
    <source>
        <dbReference type="EMBL" id="ANY67852.1"/>
    </source>
</evidence>
<name>A0A1B2DJF3_9BACL</name>
<accession>A0A1B2DJF3</accession>